<keyword evidence="12" id="KW-0677">Repeat</keyword>
<dbReference type="CDD" id="cd00051">
    <property type="entry name" value="EFh"/>
    <property type="match status" value="1"/>
</dbReference>
<dbReference type="PROSITE" id="PS51511">
    <property type="entry name" value="FIP_RBD"/>
    <property type="match status" value="1"/>
</dbReference>
<comment type="subcellular location">
    <subcellularLocation>
        <location evidence="5">Cleavage furrow</location>
    </subcellularLocation>
    <subcellularLocation>
        <location evidence="3">Cytoplasm</location>
        <location evidence="3">Cytoskeleton</location>
        <location evidence="3">Microtubule organizing center</location>
        <location evidence="3">Centrosome</location>
    </subcellularLocation>
    <subcellularLocation>
        <location evidence="4">Golgi apparatus membrane</location>
        <topology evidence="4">Peripheral membrane protein</topology>
    </subcellularLocation>
    <subcellularLocation>
        <location evidence="1">Golgi apparatus</location>
        <location evidence="1">trans-Golgi network membrane</location>
    </subcellularLocation>
    <subcellularLocation>
        <location evidence="2">Midbody</location>
    </subcellularLocation>
    <subcellularLocation>
        <location evidence="6">Recycling endosome membrane</location>
        <topology evidence="6">Peripheral membrane protein</topology>
    </subcellularLocation>
</comment>
<gene>
    <name evidence="24" type="primary">Rab11fip3</name>
    <name evidence="24" type="ORF">HALSEN_R08985</name>
</gene>
<proteinExistence type="predicted"/>
<dbReference type="GO" id="GO:0005813">
    <property type="term" value="C:centrosome"/>
    <property type="evidence" value="ECO:0007669"/>
    <property type="project" value="UniProtKB-SubCell"/>
</dbReference>
<comment type="caution">
    <text evidence="24">The sequence shown here is derived from an EMBL/GenBank/DDBJ whole genome shotgun (WGS) entry which is preliminary data.</text>
</comment>
<dbReference type="GO" id="GO:0061512">
    <property type="term" value="P:protein localization to cilium"/>
    <property type="evidence" value="ECO:0007669"/>
    <property type="project" value="UniProtKB-ARBA"/>
</dbReference>
<feature type="domain" description="EF-hand" evidence="22">
    <location>
        <begin position="67"/>
        <end position="102"/>
    </location>
</feature>
<dbReference type="GO" id="GO:0030139">
    <property type="term" value="C:endocytic vesicle"/>
    <property type="evidence" value="ECO:0007669"/>
    <property type="project" value="TreeGrafter"/>
</dbReference>
<dbReference type="GO" id="GO:0055038">
    <property type="term" value="C:recycling endosome membrane"/>
    <property type="evidence" value="ECO:0007669"/>
    <property type="project" value="UniProtKB-SubCell"/>
</dbReference>
<evidence type="ECO:0000256" key="10">
    <source>
        <dbReference type="ARBA" id="ARBA00022618"/>
    </source>
</evidence>
<evidence type="ECO:0000256" key="7">
    <source>
        <dbReference type="ARBA" id="ARBA00022448"/>
    </source>
</evidence>
<protein>
    <recommendedName>
        <fullName evidence="20">Rab11 family-interacting protein 3</fullName>
    </recommendedName>
</protein>
<dbReference type="FunFam" id="1.20.5.2440:FF:000001">
    <property type="entry name" value="RAB11 family interacting protein 4"/>
    <property type="match status" value="1"/>
</dbReference>
<evidence type="ECO:0000256" key="3">
    <source>
        <dbReference type="ARBA" id="ARBA00004300"/>
    </source>
</evidence>
<evidence type="ECO:0000256" key="18">
    <source>
        <dbReference type="ARBA" id="ARBA00023212"/>
    </source>
</evidence>
<dbReference type="GO" id="GO:0030496">
    <property type="term" value="C:midbody"/>
    <property type="evidence" value="ECO:0007669"/>
    <property type="project" value="UniProtKB-SubCell"/>
</dbReference>
<dbReference type="GO" id="GO:0051301">
    <property type="term" value="P:cell division"/>
    <property type="evidence" value="ECO:0007669"/>
    <property type="project" value="UniProtKB-KW"/>
</dbReference>
<dbReference type="FunFam" id="1.10.238.10:FF:000227">
    <property type="entry name" value="Rab11 family-interacting protein 3"/>
    <property type="match status" value="1"/>
</dbReference>
<evidence type="ECO:0000256" key="15">
    <source>
        <dbReference type="ARBA" id="ARBA00023034"/>
    </source>
</evidence>
<evidence type="ECO:0000313" key="24">
    <source>
        <dbReference type="EMBL" id="NXD78052.1"/>
    </source>
</evidence>
<evidence type="ECO:0000259" key="23">
    <source>
        <dbReference type="PROSITE" id="PS51511"/>
    </source>
</evidence>
<dbReference type="Gene3D" id="1.20.5.2440">
    <property type="match status" value="1"/>
</dbReference>
<evidence type="ECO:0000256" key="13">
    <source>
        <dbReference type="ARBA" id="ARBA00022753"/>
    </source>
</evidence>
<evidence type="ECO:0000256" key="16">
    <source>
        <dbReference type="ARBA" id="ARBA00023054"/>
    </source>
</evidence>
<dbReference type="InterPro" id="IPR019018">
    <property type="entry name" value="Rab-bd_FIP-RBD"/>
</dbReference>
<evidence type="ECO:0000256" key="12">
    <source>
        <dbReference type="ARBA" id="ARBA00022737"/>
    </source>
</evidence>
<feature type="non-terminal residue" evidence="24">
    <location>
        <position position="642"/>
    </location>
</feature>
<evidence type="ECO:0000256" key="14">
    <source>
        <dbReference type="ARBA" id="ARBA00022837"/>
    </source>
</evidence>
<dbReference type="InterPro" id="IPR051977">
    <property type="entry name" value="Rab11-interacting_regulator"/>
</dbReference>
<keyword evidence="11" id="KW-0479">Metal-binding</keyword>
<feature type="region of interest" description="Disordered" evidence="21">
    <location>
        <begin position="480"/>
        <end position="501"/>
    </location>
</feature>
<dbReference type="Gene3D" id="1.10.238.10">
    <property type="entry name" value="EF-hand"/>
    <property type="match status" value="1"/>
</dbReference>
<evidence type="ECO:0000256" key="4">
    <source>
        <dbReference type="ARBA" id="ARBA00004395"/>
    </source>
</evidence>
<keyword evidence="13" id="KW-0967">Endosome</keyword>
<evidence type="ECO:0000256" key="11">
    <source>
        <dbReference type="ARBA" id="ARBA00022723"/>
    </source>
</evidence>
<keyword evidence="25" id="KW-1185">Reference proteome</keyword>
<reference evidence="24" key="1">
    <citation type="submission" date="2019-09" db="EMBL/GenBank/DDBJ databases">
        <title>Bird 10,000 Genomes (B10K) Project - Family phase.</title>
        <authorList>
            <person name="Zhang G."/>
        </authorList>
    </citation>
    <scope>NUCLEOTIDE SEQUENCE</scope>
    <source>
        <strain evidence="24">B10K-DU-024-03</strain>
        <tissue evidence="24">Muscle</tissue>
    </source>
</reference>
<dbReference type="Proteomes" id="UP000648918">
    <property type="component" value="Unassembled WGS sequence"/>
</dbReference>
<dbReference type="InterPro" id="IPR002048">
    <property type="entry name" value="EF_hand_dom"/>
</dbReference>
<dbReference type="AlphaFoldDB" id="A0A851YNG5"/>
<evidence type="ECO:0000256" key="8">
    <source>
        <dbReference type="ARBA" id="ARBA00022490"/>
    </source>
</evidence>
<evidence type="ECO:0000256" key="21">
    <source>
        <dbReference type="SAM" id="MobiDB-lite"/>
    </source>
</evidence>
<sequence length="642" mass="72755">MEPHPPAAVPELPLPRGLRRDEPELESDFWVPEAAEPAPGPPPWSPPEQGGCLALGGPTEPPARPEEEEPRLRPVFDALDRDGDGFVRVEEFVQFATAYGAEQVKDLTKYLDPSGLGVISFEDFHRGIRAIKNGDPDSQLYDMGYTPEEEAPACPDEFDDFVTFEASRSTANEVTDSAYMGSESTYSECETFTDEDTSTLVHHEMHDEVETDSAIDSTVHSEYTDPIEEPENGKAAAVATLSHLPLCSHRSHPHDLPLGSDLGHSIVTVISGEEHFEDYGEGNEADLFSDGLCNGESSFNSTSFLSPSPNKRLSSKKVARQLHQTSTLSVGAMEESYRESLECTEEDITDKVVFLEKRVTELEKDTAANGEQHSRLKQENLQLVHRANALEEQLKEQELRADQTLLEEIKKQRELLSKMEREKSIEIENLQARLQQLDDENSELRSCVPCLKANIERLEEEKQKLLDEIEDLTVQLTEEQEKKRKMGDKLSQERHQFQKEKESTQELIEDLRKQLEHLQLFKLEAEQRRGRSSSMGLQEYNSRTRETELEQEIKQLKQDNRNLKEQNDELNGQIINLSIQGAKNLFSASFSESLAAEISSVSRDELMEAIQKQEEINFRLQDYIDRIIVAIMETNPSILEVK</sequence>
<dbReference type="GO" id="GO:0032456">
    <property type="term" value="P:endocytic recycling"/>
    <property type="evidence" value="ECO:0007669"/>
    <property type="project" value="TreeGrafter"/>
</dbReference>
<dbReference type="SUPFAM" id="SSF47473">
    <property type="entry name" value="EF-hand"/>
    <property type="match status" value="1"/>
</dbReference>
<dbReference type="GO" id="GO:0032154">
    <property type="term" value="C:cleavage furrow"/>
    <property type="evidence" value="ECO:0007669"/>
    <property type="project" value="UniProtKB-SubCell"/>
</dbReference>
<keyword evidence="7" id="KW-0813">Transport</keyword>
<evidence type="ECO:0000256" key="17">
    <source>
        <dbReference type="ARBA" id="ARBA00023136"/>
    </source>
</evidence>
<dbReference type="Pfam" id="PF25450">
    <property type="entry name" value="Rab11-FIP3"/>
    <property type="match status" value="1"/>
</dbReference>
<name>A0A851YNG5_9AVES</name>
<keyword evidence="17" id="KW-0472">Membrane</keyword>
<dbReference type="GO" id="GO:0005509">
    <property type="term" value="F:calcium ion binding"/>
    <property type="evidence" value="ECO:0007669"/>
    <property type="project" value="InterPro"/>
</dbReference>
<keyword evidence="8" id="KW-0963">Cytoplasm</keyword>
<dbReference type="InterPro" id="IPR057316">
    <property type="entry name" value="Rab11-FIP3/4_dom"/>
</dbReference>
<dbReference type="Pfam" id="PF09457">
    <property type="entry name" value="RBD-FIP"/>
    <property type="match status" value="1"/>
</dbReference>
<feature type="region of interest" description="Disordered" evidence="21">
    <location>
        <begin position="1"/>
        <end position="72"/>
    </location>
</feature>
<dbReference type="GO" id="GO:0000139">
    <property type="term" value="C:Golgi membrane"/>
    <property type="evidence" value="ECO:0007669"/>
    <property type="project" value="UniProtKB-SubCell"/>
</dbReference>
<dbReference type="Pfam" id="PF13499">
    <property type="entry name" value="EF-hand_7"/>
    <property type="match status" value="1"/>
</dbReference>
<dbReference type="InterPro" id="IPR037245">
    <property type="entry name" value="FIP-RBD_C_sf"/>
</dbReference>
<dbReference type="PROSITE" id="PS50222">
    <property type="entry name" value="EF_HAND_2"/>
    <property type="match status" value="1"/>
</dbReference>
<evidence type="ECO:0000259" key="22">
    <source>
        <dbReference type="PROSITE" id="PS50222"/>
    </source>
</evidence>
<evidence type="ECO:0000256" key="9">
    <source>
        <dbReference type="ARBA" id="ARBA00022553"/>
    </source>
</evidence>
<dbReference type="SUPFAM" id="SSF144270">
    <property type="entry name" value="Eferin C-derminal domain-like"/>
    <property type="match status" value="1"/>
</dbReference>
<keyword evidence="9" id="KW-0597">Phosphoprotein</keyword>
<organism evidence="24 25">
    <name type="scientific">Halcyon senegalensis</name>
    <dbReference type="NCBI Taxonomy" id="342381"/>
    <lineage>
        <taxon>Eukaryota</taxon>
        <taxon>Metazoa</taxon>
        <taxon>Chordata</taxon>
        <taxon>Craniata</taxon>
        <taxon>Vertebrata</taxon>
        <taxon>Euteleostomi</taxon>
        <taxon>Archelosauria</taxon>
        <taxon>Archosauria</taxon>
        <taxon>Dinosauria</taxon>
        <taxon>Saurischia</taxon>
        <taxon>Theropoda</taxon>
        <taxon>Coelurosauria</taxon>
        <taxon>Aves</taxon>
        <taxon>Neognathae</taxon>
        <taxon>Neoaves</taxon>
        <taxon>Telluraves</taxon>
        <taxon>Coraciimorphae</taxon>
        <taxon>Coraciiformes</taxon>
        <taxon>Alcedinidae</taxon>
        <taxon>Halcyon</taxon>
    </lineage>
</organism>
<keyword evidence="14" id="KW-0106">Calcium</keyword>
<keyword evidence="18" id="KW-0206">Cytoskeleton</keyword>
<dbReference type="PANTHER" id="PTHR15726">
    <property type="entry name" value="RAB11-FAMILY INTERACTING PROTEIN"/>
    <property type="match status" value="1"/>
</dbReference>
<evidence type="ECO:0000256" key="1">
    <source>
        <dbReference type="ARBA" id="ARBA00004198"/>
    </source>
</evidence>
<dbReference type="OrthoDB" id="418358at2759"/>
<keyword evidence="15" id="KW-0333">Golgi apparatus</keyword>
<keyword evidence="16" id="KW-0175">Coiled coil</keyword>
<evidence type="ECO:0000256" key="5">
    <source>
        <dbReference type="ARBA" id="ARBA00004626"/>
    </source>
</evidence>
<evidence type="ECO:0000256" key="20">
    <source>
        <dbReference type="ARBA" id="ARBA00071487"/>
    </source>
</evidence>
<evidence type="ECO:0000256" key="2">
    <source>
        <dbReference type="ARBA" id="ARBA00004214"/>
    </source>
</evidence>
<keyword evidence="10" id="KW-0132">Cell division</keyword>
<dbReference type="PANTHER" id="PTHR15726:SF6">
    <property type="entry name" value="RAB11 FAMILY-INTERACTING PROTEIN 3"/>
    <property type="match status" value="1"/>
</dbReference>
<evidence type="ECO:0000256" key="6">
    <source>
        <dbReference type="ARBA" id="ARBA00004654"/>
    </source>
</evidence>
<dbReference type="GO" id="GO:0032465">
    <property type="term" value="P:regulation of cytokinesis"/>
    <property type="evidence" value="ECO:0007669"/>
    <property type="project" value="TreeGrafter"/>
</dbReference>
<accession>A0A851YNG5</accession>
<dbReference type="InterPro" id="IPR011992">
    <property type="entry name" value="EF-hand-dom_pair"/>
</dbReference>
<keyword evidence="19" id="KW-0131">Cell cycle</keyword>
<feature type="domain" description="FIP-RBD" evidence="23">
    <location>
        <begin position="580"/>
        <end position="642"/>
    </location>
</feature>
<evidence type="ECO:0000256" key="19">
    <source>
        <dbReference type="ARBA" id="ARBA00023306"/>
    </source>
</evidence>
<evidence type="ECO:0000313" key="25">
    <source>
        <dbReference type="Proteomes" id="UP000648918"/>
    </source>
</evidence>
<dbReference type="SMART" id="SM00054">
    <property type="entry name" value="EFh"/>
    <property type="match status" value="2"/>
</dbReference>
<feature type="non-terminal residue" evidence="24">
    <location>
        <position position="1"/>
    </location>
</feature>
<dbReference type="EMBL" id="WBNJ01000043">
    <property type="protein sequence ID" value="NXD78052.1"/>
    <property type="molecule type" value="Genomic_DNA"/>
</dbReference>
<dbReference type="SUPFAM" id="SSF75704">
    <property type="entry name" value="Mitotic arrest deficient-like 1, Mad1"/>
    <property type="match status" value="1"/>
</dbReference>